<name>A0ABP7MRP7_9GAMM</name>
<gene>
    <name evidence="2" type="ORF">GCM10022229_21780</name>
</gene>
<comment type="caution">
    <text evidence="2">The sequence shown here is derived from an EMBL/GenBank/DDBJ whole genome shotgun (WGS) entry which is preliminary data.</text>
</comment>
<evidence type="ECO:0000313" key="2">
    <source>
        <dbReference type="EMBL" id="GAA3927339.1"/>
    </source>
</evidence>
<reference evidence="3" key="1">
    <citation type="journal article" date="2019" name="Int. J. Syst. Evol. Microbiol.">
        <title>The Global Catalogue of Microorganisms (GCM) 10K type strain sequencing project: providing services to taxonomists for standard genome sequencing and annotation.</title>
        <authorList>
            <consortium name="The Broad Institute Genomics Platform"/>
            <consortium name="The Broad Institute Genome Sequencing Center for Infectious Disease"/>
            <person name="Wu L."/>
            <person name="Ma J."/>
        </authorList>
    </citation>
    <scope>NUCLEOTIDE SEQUENCE [LARGE SCALE GENOMIC DNA]</scope>
    <source>
        <strain evidence="3">JCM 16916</strain>
    </source>
</reference>
<protein>
    <submittedName>
        <fullName evidence="2">Uncharacterized protein</fullName>
    </submittedName>
</protein>
<feature type="region of interest" description="Disordered" evidence="1">
    <location>
        <begin position="1"/>
        <end position="21"/>
    </location>
</feature>
<proteinExistence type="predicted"/>
<accession>A0ABP7MRP7</accession>
<sequence length="114" mass="12757">MAKAQADGKTAAKVPEDEQVDVPNPVRQFEAYCYRTYSDYKRTAGMAELNKLRPMPRKFNPAIEAEAAQGKAYIVETTKDPERAIFLAITEANTCSIYANGYDRSEIQKSLQTS</sequence>
<organism evidence="2 3">
    <name type="scientific">Luteimonas lutimaris</name>
    <dbReference type="NCBI Taxonomy" id="698645"/>
    <lineage>
        <taxon>Bacteria</taxon>
        <taxon>Pseudomonadati</taxon>
        <taxon>Pseudomonadota</taxon>
        <taxon>Gammaproteobacteria</taxon>
        <taxon>Lysobacterales</taxon>
        <taxon>Lysobacteraceae</taxon>
        <taxon>Luteimonas</taxon>
    </lineage>
</organism>
<dbReference type="Proteomes" id="UP001501727">
    <property type="component" value="Unassembled WGS sequence"/>
</dbReference>
<evidence type="ECO:0000313" key="3">
    <source>
        <dbReference type="Proteomes" id="UP001501727"/>
    </source>
</evidence>
<dbReference type="EMBL" id="BAAAZU010000014">
    <property type="protein sequence ID" value="GAA3927339.1"/>
    <property type="molecule type" value="Genomic_DNA"/>
</dbReference>
<keyword evidence="3" id="KW-1185">Reference proteome</keyword>
<evidence type="ECO:0000256" key="1">
    <source>
        <dbReference type="SAM" id="MobiDB-lite"/>
    </source>
</evidence>